<dbReference type="SUPFAM" id="SSF46689">
    <property type="entry name" value="Homeodomain-like"/>
    <property type="match status" value="1"/>
</dbReference>
<dbReference type="InterPro" id="IPR050109">
    <property type="entry name" value="HTH-type_TetR-like_transc_reg"/>
</dbReference>
<keyword evidence="2 4" id="KW-0238">DNA-binding</keyword>
<evidence type="ECO:0000256" key="3">
    <source>
        <dbReference type="ARBA" id="ARBA00023163"/>
    </source>
</evidence>
<dbReference type="Gene3D" id="1.10.357.10">
    <property type="entry name" value="Tetracycline Repressor, domain 2"/>
    <property type="match status" value="1"/>
</dbReference>
<gene>
    <name evidence="6" type="ORF">ABZ510_36300</name>
</gene>
<proteinExistence type="predicted"/>
<organism evidence="6 7">
    <name type="scientific">Nocardia rhamnosiphila</name>
    <dbReference type="NCBI Taxonomy" id="426716"/>
    <lineage>
        <taxon>Bacteria</taxon>
        <taxon>Bacillati</taxon>
        <taxon>Actinomycetota</taxon>
        <taxon>Actinomycetes</taxon>
        <taxon>Mycobacteriales</taxon>
        <taxon>Nocardiaceae</taxon>
        <taxon>Nocardia</taxon>
    </lineage>
</organism>
<evidence type="ECO:0000256" key="4">
    <source>
        <dbReference type="PROSITE-ProRule" id="PRU00335"/>
    </source>
</evidence>
<dbReference type="PANTHER" id="PTHR30055:SF160">
    <property type="entry name" value="TRANSCRIPTIONAL REGULATORY PROTEIN (PROBABLY ASNC-FAMILY)-RELATED"/>
    <property type="match status" value="1"/>
</dbReference>
<dbReference type="Pfam" id="PF00440">
    <property type="entry name" value="TetR_N"/>
    <property type="match status" value="1"/>
</dbReference>
<evidence type="ECO:0000256" key="1">
    <source>
        <dbReference type="ARBA" id="ARBA00023015"/>
    </source>
</evidence>
<evidence type="ECO:0000313" key="7">
    <source>
        <dbReference type="Proteomes" id="UP001550628"/>
    </source>
</evidence>
<dbReference type="EMBL" id="JBEYBF010000062">
    <property type="protein sequence ID" value="MEU1957297.1"/>
    <property type="molecule type" value="Genomic_DNA"/>
</dbReference>
<feature type="domain" description="HTH tetR-type" evidence="5">
    <location>
        <begin position="8"/>
        <end position="68"/>
    </location>
</feature>
<dbReference type="PANTHER" id="PTHR30055">
    <property type="entry name" value="HTH-TYPE TRANSCRIPTIONAL REGULATOR RUTR"/>
    <property type="match status" value="1"/>
</dbReference>
<dbReference type="InterPro" id="IPR009057">
    <property type="entry name" value="Homeodomain-like_sf"/>
</dbReference>
<dbReference type="Pfam" id="PF21943">
    <property type="entry name" value="TetR_C_46"/>
    <property type="match status" value="1"/>
</dbReference>
<reference evidence="6 7" key="1">
    <citation type="submission" date="2024-06" db="EMBL/GenBank/DDBJ databases">
        <title>The Natural Products Discovery Center: Release of the First 8490 Sequenced Strains for Exploring Actinobacteria Biosynthetic Diversity.</title>
        <authorList>
            <person name="Kalkreuter E."/>
            <person name="Kautsar S.A."/>
            <person name="Yang D."/>
            <person name="Bader C.D."/>
            <person name="Teijaro C.N."/>
            <person name="Fluegel L."/>
            <person name="Davis C.M."/>
            <person name="Simpson J.R."/>
            <person name="Lauterbach L."/>
            <person name="Steele A.D."/>
            <person name="Gui C."/>
            <person name="Meng S."/>
            <person name="Li G."/>
            <person name="Viehrig K."/>
            <person name="Ye F."/>
            <person name="Su P."/>
            <person name="Kiefer A.F."/>
            <person name="Nichols A."/>
            <person name="Cepeda A.J."/>
            <person name="Yan W."/>
            <person name="Fan B."/>
            <person name="Jiang Y."/>
            <person name="Adhikari A."/>
            <person name="Zheng C.-J."/>
            <person name="Schuster L."/>
            <person name="Cowan T.M."/>
            <person name="Smanski M.J."/>
            <person name="Chevrette M.G."/>
            <person name="De Carvalho L.P.S."/>
            <person name="Shen B."/>
        </authorList>
    </citation>
    <scope>NUCLEOTIDE SEQUENCE [LARGE SCALE GENOMIC DNA]</scope>
    <source>
        <strain evidence="6 7">NPDC019708</strain>
    </source>
</reference>
<dbReference type="SUPFAM" id="SSF48498">
    <property type="entry name" value="Tetracyclin repressor-like, C-terminal domain"/>
    <property type="match status" value="1"/>
</dbReference>
<dbReference type="RefSeq" id="WP_356960213.1">
    <property type="nucleotide sequence ID" value="NZ_JBEYBD010000051.1"/>
</dbReference>
<sequence>MAAGTKRAARRGRVLTAATEVFAARGYHAATMNEIAQAAGWTKPYLYRYFPGKLDMYLEVLQLYIDTLTTSVERALRAPPDNQHRVCAAVQAYFDFVDHETQGFRLIFDSDVPSEPAVQLRVGRANDACVGAVADVIARDSGSNPGQARLLAAGLVGAAQFAARYWLDTGRAIPKSDAVAAVITLCWGGLSHIPRASSSFNL</sequence>
<dbReference type="PRINTS" id="PR00455">
    <property type="entry name" value="HTHTETR"/>
</dbReference>
<keyword evidence="7" id="KW-1185">Reference proteome</keyword>
<name>A0ABV2X2B3_9NOCA</name>
<evidence type="ECO:0000256" key="2">
    <source>
        <dbReference type="ARBA" id="ARBA00023125"/>
    </source>
</evidence>
<feature type="DNA-binding region" description="H-T-H motif" evidence="4">
    <location>
        <begin position="31"/>
        <end position="50"/>
    </location>
</feature>
<evidence type="ECO:0000259" key="5">
    <source>
        <dbReference type="PROSITE" id="PS50977"/>
    </source>
</evidence>
<protein>
    <submittedName>
        <fullName evidence="6">TetR/AcrR family transcriptional regulator</fullName>
    </submittedName>
</protein>
<dbReference type="Proteomes" id="UP001550628">
    <property type="component" value="Unassembled WGS sequence"/>
</dbReference>
<keyword evidence="1" id="KW-0805">Transcription regulation</keyword>
<dbReference type="InterPro" id="IPR036271">
    <property type="entry name" value="Tet_transcr_reg_TetR-rel_C_sf"/>
</dbReference>
<comment type="caution">
    <text evidence="6">The sequence shown here is derived from an EMBL/GenBank/DDBJ whole genome shotgun (WGS) entry which is preliminary data.</text>
</comment>
<dbReference type="InterPro" id="IPR001647">
    <property type="entry name" value="HTH_TetR"/>
</dbReference>
<evidence type="ECO:0000313" key="6">
    <source>
        <dbReference type="EMBL" id="MEU1957297.1"/>
    </source>
</evidence>
<keyword evidence="3" id="KW-0804">Transcription</keyword>
<dbReference type="PROSITE" id="PS50977">
    <property type="entry name" value="HTH_TETR_2"/>
    <property type="match status" value="1"/>
</dbReference>
<accession>A0ABV2X2B3</accession>
<dbReference type="InterPro" id="IPR054129">
    <property type="entry name" value="DesT_TetR_C"/>
</dbReference>